<evidence type="ECO:0000313" key="6">
    <source>
        <dbReference type="Proteomes" id="UP000232453"/>
    </source>
</evidence>
<dbReference type="EMBL" id="JACCCZ010000001">
    <property type="protein sequence ID" value="NYG02612.1"/>
    <property type="molecule type" value="Genomic_DNA"/>
</dbReference>
<evidence type="ECO:0000313" key="7">
    <source>
        <dbReference type="Proteomes" id="UP000549695"/>
    </source>
</evidence>
<keyword evidence="7" id="KW-1185">Reference proteome</keyword>
<evidence type="ECO:0000256" key="2">
    <source>
        <dbReference type="PROSITE-ProRule" id="PRU00335"/>
    </source>
</evidence>
<feature type="domain" description="HTH tetR-type" evidence="3">
    <location>
        <begin position="17"/>
        <end position="77"/>
    </location>
</feature>
<dbReference type="RefSeq" id="WP_073575631.1">
    <property type="nucleotide sequence ID" value="NZ_BAAAJZ010000003.1"/>
</dbReference>
<reference evidence="4 7" key="1">
    <citation type="submission" date="2020-07" db="EMBL/GenBank/DDBJ databases">
        <title>Sequencing the genomes of 1000 actinobacteria strains.</title>
        <authorList>
            <person name="Klenk H.-P."/>
        </authorList>
    </citation>
    <scope>NUCLEOTIDE SEQUENCE [LARGE SCALE GENOMIC DNA]</scope>
    <source>
        <strain evidence="5 6">DSM 44104</strain>
        <strain evidence="4 7">DSM 44749</strain>
    </source>
</reference>
<dbReference type="Proteomes" id="UP000549695">
    <property type="component" value="Unassembled WGS sequence"/>
</dbReference>
<evidence type="ECO:0000313" key="4">
    <source>
        <dbReference type="EMBL" id="NYG02612.1"/>
    </source>
</evidence>
<evidence type="ECO:0000259" key="3">
    <source>
        <dbReference type="PROSITE" id="PS50977"/>
    </source>
</evidence>
<dbReference type="InterPro" id="IPR001647">
    <property type="entry name" value="HTH_TetR"/>
</dbReference>
<dbReference type="InterPro" id="IPR036271">
    <property type="entry name" value="Tet_transcr_reg_TetR-rel_C_sf"/>
</dbReference>
<feature type="DNA-binding region" description="H-T-H motif" evidence="2">
    <location>
        <begin position="40"/>
        <end position="59"/>
    </location>
</feature>
<dbReference type="InterPro" id="IPR050109">
    <property type="entry name" value="HTH-type_TetR-like_transc_reg"/>
</dbReference>
<dbReference type="AlphaFoldDB" id="A0A852WB20"/>
<protein>
    <submittedName>
        <fullName evidence="4">AcrR family transcriptional regulator</fullName>
    </submittedName>
    <submittedName>
        <fullName evidence="5">TetR family transcriptional regulator</fullName>
    </submittedName>
</protein>
<dbReference type="PANTHER" id="PTHR30055">
    <property type="entry name" value="HTH-TYPE TRANSCRIPTIONAL REGULATOR RUTR"/>
    <property type="match status" value="1"/>
</dbReference>
<dbReference type="Pfam" id="PF00440">
    <property type="entry name" value="TetR_N"/>
    <property type="match status" value="1"/>
</dbReference>
<comment type="caution">
    <text evidence="4">The sequence shown here is derived from an EMBL/GenBank/DDBJ whole genome shotgun (WGS) entry which is preliminary data.</text>
</comment>
<dbReference type="PANTHER" id="PTHR30055:SF226">
    <property type="entry name" value="HTH-TYPE TRANSCRIPTIONAL REGULATOR PKSA"/>
    <property type="match status" value="1"/>
</dbReference>
<accession>A0A852WB20</accession>
<dbReference type="SUPFAM" id="SSF48498">
    <property type="entry name" value="Tetracyclin repressor-like, C-terminal domain"/>
    <property type="match status" value="1"/>
</dbReference>
<dbReference type="GO" id="GO:0000976">
    <property type="term" value="F:transcription cis-regulatory region binding"/>
    <property type="evidence" value="ECO:0007669"/>
    <property type="project" value="TreeGrafter"/>
</dbReference>
<name>A0A852WB20_PSEA5</name>
<dbReference type="PROSITE" id="PS50977">
    <property type="entry name" value="HTH_TETR_2"/>
    <property type="match status" value="1"/>
</dbReference>
<sequence length="207" mass="22228">MSTGRTYAGASASDRAEDRRRRLLDAGLEVLGTDGYRAATVRRICREARVADRYFYECFEGTEALLLAVYTECTARLRDAVPPALAAAPGTDPLTLARAGLDAFLRVVEDDPRLARVVWFEVLGVSPEVEQTSLETMSGFGRLLLALTADHADPSPADTTATRLRADAVIGGISHVVMTWTVSGFDPPRDRVTDALALFLVGGTGLG</sequence>
<proteinExistence type="predicted"/>
<dbReference type="EMBL" id="PHUJ01000003">
    <property type="protein sequence ID" value="PKB31849.1"/>
    <property type="molecule type" value="Genomic_DNA"/>
</dbReference>
<keyword evidence="1 2" id="KW-0238">DNA-binding</keyword>
<dbReference type="GO" id="GO:0003700">
    <property type="term" value="F:DNA-binding transcription factor activity"/>
    <property type="evidence" value="ECO:0007669"/>
    <property type="project" value="TreeGrafter"/>
</dbReference>
<gene>
    <name evidence="5" type="ORF">ATL51_3550</name>
    <name evidence="4" type="ORF">HDA37_002897</name>
</gene>
<dbReference type="Gene3D" id="1.10.357.10">
    <property type="entry name" value="Tetracycline Repressor, domain 2"/>
    <property type="match status" value="1"/>
</dbReference>
<organism evidence="4 7">
    <name type="scientific">Pseudonocardia alni</name>
    <name type="common">Amycolata alni</name>
    <dbReference type="NCBI Taxonomy" id="33907"/>
    <lineage>
        <taxon>Bacteria</taxon>
        <taxon>Bacillati</taxon>
        <taxon>Actinomycetota</taxon>
        <taxon>Actinomycetes</taxon>
        <taxon>Pseudonocardiales</taxon>
        <taxon>Pseudonocardiaceae</taxon>
        <taxon>Pseudonocardia</taxon>
    </lineage>
</organism>
<dbReference type="InterPro" id="IPR009057">
    <property type="entry name" value="Homeodomain-like_sf"/>
</dbReference>
<dbReference type="GeneID" id="98052646"/>
<evidence type="ECO:0000313" key="5">
    <source>
        <dbReference type="EMBL" id="PKB31849.1"/>
    </source>
</evidence>
<evidence type="ECO:0000256" key="1">
    <source>
        <dbReference type="ARBA" id="ARBA00023125"/>
    </source>
</evidence>
<accession>A0AA44URH0</accession>
<dbReference type="SUPFAM" id="SSF46689">
    <property type="entry name" value="Homeodomain-like"/>
    <property type="match status" value="1"/>
</dbReference>
<dbReference type="Proteomes" id="UP000232453">
    <property type="component" value="Unassembled WGS sequence"/>
</dbReference>